<dbReference type="EMBL" id="NXLW01000020">
    <property type="protein sequence ID" value="RDU70433.1"/>
    <property type="molecule type" value="Genomic_DNA"/>
</dbReference>
<reference evidence="2 3" key="1">
    <citation type="submission" date="2018-04" db="EMBL/GenBank/DDBJ databases">
        <title>Novel Campyloabacter and Helicobacter Species and Strains.</title>
        <authorList>
            <person name="Mannion A.J."/>
            <person name="Shen Z."/>
            <person name="Fox J.G."/>
        </authorList>
    </citation>
    <scope>NUCLEOTIDE SEQUENCE [LARGE SCALE GENOMIC DNA]</scope>
    <source>
        <strain evidence="2 3">MIT 97-5075</strain>
    </source>
</reference>
<evidence type="ECO:0000313" key="3">
    <source>
        <dbReference type="Proteomes" id="UP000256424"/>
    </source>
</evidence>
<name>A0A3D8IZD0_9HELI</name>
<gene>
    <name evidence="1" type="ORF">CQA66_08190</name>
    <name evidence="2" type="ORF">CQA66_08470</name>
</gene>
<dbReference type="EMBL" id="NXLW01000020">
    <property type="protein sequence ID" value="RDU70377.1"/>
    <property type="molecule type" value="Genomic_DNA"/>
</dbReference>
<dbReference type="RefSeq" id="WP_220271759.1">
    <property type="nucleotide sequence ID" value="NZ_NXLW01000020.1"/>
</dbReference>
<proteinExistence type="predicted"/>
<dbReference type="Proteomes" id="UP000256424">
    <property type="component" value="Unassembled WGS sequence"/>
</dbReference>
<protein>
    <submittedName>
        <fullName evidence="2">Uncharacterized protein</fullName>
    </submittedName>
</protein>
<sequence length="165" mass="19052">PLTFGNAGNCSSLLIFLCYNKTNENKGLYLEWIQLSEHLQNNAKLYYGIDNFPPPENTCTWKLLFRNSDDVNSCMIENGDNVGIYMITDSQNYDNVPALNEHFNNTLLQILIMDIREKFIFGKIDKHIYKLLPNNVLETETHNVAPIRATIITKENLETEIHKNN</sequence>
<organism evidence="2 3">
    <name type="scientific">Helicobacter aurati</name>
    <dbReference type="NCBI Taxonomy" id="137778"/>
    <lineage>
        <taxon>Bacteria</taxon>
        <taxon>Pseudomonadati</taxon>
        <taxon>Campylobacterota</taxon>
        <taxon>Epsilonproteobacteria</taxon>
        <taxon>Campylobacterales</taxon>
        <taxon>Helicobacteraceae</taxon>
        <taxon>Helicobacter</taxon>
    </lineage>
</organism>
<feature type="non-terminal residue" evidence="2">
    <location>
        <position position="1"/>
    </location>
</feature>
<comment type="caution">
    <text evidence="2">The sequence shown here is derived from an EMBL/GenBank/DDBJ whole genome shotgun (WGS) entry which is preliminary data.</text>
</comment>
<evidence type="ECO:0000313" key="2">
    <source>
        <dbReference type="EMBL" id="RDU70433.1"/>
    </source>
</evidence>
<keyword evidence="3" id="KW-1185">Reference proteome</keyword>
<evidence type="ECO:0000313" key="1">
    <source>
        <dbReference type="EMBL" id="RDU70377.1"/>
    </source>
</evidence>
<accession>A0A3D8IZD0</accession>
<dbReference type="AlphaFoldDB" id="A0A3D8IZD0"/>